<dbReference type="InterPro" id="IPR009060">
    <property type="entry name" value="UBA-like_sf"/>
</dbReference>
<gene>
    <name evidence="11" type="ORF">NTJ_05895</name>
</gene>
<keyword evidence="3" id="KW-0813">Transport</keyword>
<dbReference type="EMBL" id="AP028912">
    <property type="protein sequence ID" value="BES93086.1"/>
    <property type="molecule type" value="Genomic_DNA"/>
</dbReference>
<feature type="region of interest" description="Disordered" evidence="8">
    <location>
        <begin position="1"/>
        <end position="54"/>
    </location>
</feature>
<dbReference type="PROSITE" id="PS51281">
    <property type="entry name" value="TAP_C"/>
    <property type="match status" value="1"/>
</dbReference>
<keyword evidence="5" id="KW-0677">Repeat</keyword>
<evidence type="ECO:0000259" key="9">
    <source>
        <dbReference type="PROSITE" id="PS50177"/>
    </source>
</evidence>
<dbReference type="SUPFAM" id="SSF52058">
    <property type="entry name" value="L domain-like"/>
    <property type="match status" value="1"/>
</dbReference>
<dbReference type="PANTHER" id="PTHR10662">
    <property type="entry name" value="NUCLEAR RNA EXPORT FACTOR"/>
    <property type="match status" value="1"/>
</dbReference>
<dbReference type="Gene3D" id="3.10.450.50">
    <property type="match status" value="1"/>
</dbReference>
<feature type="compositionally biased region" description="Basic and acidic residues" evidence="8">
    <location>
        <begin position="16"/>
        <end position="53"/>
    </location>
</feature>
<proteinExistence type="inferred from homology"/>
<dbReference type="PROSITE" id="PS51450">
    <property type="entry name" value="LRR"/>
    <property type="match status" value="1"/>
</dbReference>
<dbReference type="Pfam" id="PF09162">
    <property type="entry name" value="Tap-RNA_bind"/>
    <property type="match status" value="1"/>
</dbReference>
<dbReference type="Gene3D" id="1.10.8.10">
    <property type="entry name" value="DNA helicase RuvA subunit, C-terminal domain"/>
    <property type="match status" value="1"/>
</dbReference>
<keyword evidence="4" id="KW-0433">Leucine-rich repeat</keyword>
<dbReference type="SUPFAM" id="SSF54928">
    <property type="entry name" value="RNA-binding domain, RBD"/>
    <property type="match status" value="1"/>
</dbReference>
<dbReference type="InterPro" id="IPR015245">
    <property type="entry name" value="Tap_RNA-bd"/>
</dbReference>
<dbReference type="Gene3D" id="3.30.70.330">
    <property type="match status" value="1"/>
</dbReference>
<protein>
    <submittedName>
        <fullName evidence="11">Nuclear RNA export factor</fullName>
    </submittedName>
</protein>
<dbReference type="SUPFAM" id="SSF54427">
    <property type="entry name" value="NTF2-like"/>
    <property type="match status" value="1"/>
</dbReference>
<dbReference type="Pfam" id="PF03943">
    <property type="entry name" value="TAP_C"/>
    <property type="match status" value="1"/>
</dbReference>
<feature type="region of interest" description="Disordered" evidence="8">
    <location>
        <begin position="68"/>
        <end position="95"/>
    </location>
</feature>
<reference evidence="11 12" key="1">
    <citation type="submission" date="2023-09" db="EMBL/GenBank/DDBJ databases">
        <title>Nesidiocoris tenuis whole genome shotgun sequence.</title>
        <authorList>
            <person name="Shibata T."/>
            <person name="Shimoda M."/>
            <person name="Kobayashi T."/>
            <person name="Uehara T."/>
        </authorList>
    </citation>
    <scope>NUCLEOTIDE SEQUENCE [LARGE SCALE GENOMIC DNA]</scope>
    <source>
        <strain evidence="11 12">Japan</strain>
    </source>
</reference>
<evidence type="ECO:0000256" key="6">
    <source>
        <dbReference type="ARBA" id="ARBA00022816"/>
    </source>
</evidence>
<evidence type="ECO:0000256" key="1">
    <source>
        <dbReference type="ARBA" id="ARBA00004642"/>
    </source>
</evidence>
<dbReference type="InterPro" id="IPR032675">
    <property type="entry name" value="LRR_dom_sf"/>
</dbReference>
<name>A0ABN7ALG6_9HEMI</name>
<dbReference type="InterPro" id="IPR057125">
    <property type="entry name" value="NXF1/2/3/5-like_LRR"/>
</dbReference>
<evidence type="ECO:0000256" key="4">
    <source>
        <dbReference type="ARBA" id="ARBA00022614"/>
    </source>
</evidence>
<evidence type="ECO:0000256" key="7">
    <source>
        <dbReference type="ARBA" id="ARBA00023242"/>
    </source>
</evidence>
<dbReference type="PANTHER" id="PTHR10662:SF22">
    <property type="entry name" value="NUCLEAR RNA EXPORT FACTOR 1"/>
    <property type="match status" value="1"/>
</dbReference>
<dbReference type="InterPro" id="IPR005637">
    <property type="entry name" value="TAP_C_dom"/>
</dbReference>
<evidence type="ECO:0000259" key="10">
    <source>
        <dbReference type="PROSITE" id="PS51281"/>
    </source>
</evidence>
<feature type="compositionally biased region" description="Basic and acidic residues" evidence="8">
    <location>
        <begin position="73"/>
        <end position="95"/>
    </location>
</feature>
<dbReference type="InterPro" id="IPR030217">
    <property type="entry name" value="NXF_fam"/>
</dbReference>
<sequence length="630" mass="71725">MPNKNFKRNRLRRPKSYNDHDDRMAGPHMDSRRVSFKNQGRDQRNRHQGPWDKKKLRALLLQNDDIDMGGSAGERERFNRGGGDQRHDNFRGSREDRKKWKKRVKFMMGGYYRIEVWRGSKYGKTELLKLLGSYIKPTPLVPLEVKSDGQDFIFSVENFEVAEKLQSADNKMTLSDGFRLKLQVRAYVPNIELNEKLMTTMKAALAARYNVATKALDLTHFQSDQVLTSQELLCALNRPNVMSCIIELIAECVPDLVALSLNKNNLSAVEPLKAMIDKLPHLKILHMAKNNIKDVKQLDNLSGLKLEEVNLDGNPLVAKFQNLPQEDYVRAIRQRFPRVIKLDGVDLPKPIIFDLEDDEVLTLPKSQFSFICDPGQGNVMAKTFIEQYYQIFDSGDRTPLLQAYHDNAHFSLSCFISAQDSHSMFTSYMSENRNLKRVTHEERRLKLLKIGKPAIVDYFKNFPQTVHDPATFVVDLVFFTPELIQLVVGGLYREKDKFNEGSPIKYFNRSFIIVPVGAGFCIVNEELTLLYPTPAQIKLMSSKLKDLTDSGPSSAALAGPSVPAQAATNGLDNDILAKQRLVTELAAKTQMNLAWSEKCLVETNWNAEQAMFAFCQLRDTGKIPPEAFQK</sequence>
<comment type="subcellular location">
    <subcellularLocation>
        <location evidence="1">Nucleus</location>
        <location evidence="1">Nucleoplasm</location>
    </subcellularLocation>
</comment>
<evidence type="ECO:0000313" key="11">
    <source>
        <dbReference type="EMBL" id="BES93086.1"/>
    </source>
</evidence>
<evidence type="ECO:0000256" key="2">
    <source>
        <dbReference type="ARBA" id="ARBA00009285"/>
    </source>
</evidence>
<organism evidence="11 12">
    <name type="scientific">Nesidiocoris tenuis</name>
    <dbReference type="NCBI Taxonomy" id="355587"/>
    <lineage>
        <taxon>Eukaryota</taxon>
        <taxon>Metazoa</taxon>
        <taxon>Ecdysozoa</taxon>
        <taxon>Arthropoda</taxon>
        <taxon>Hexapoda</taxon>
        <taxon>Insecta</taxon>
        <taxon>Pterygota</taxon>
        <taxon>Neoptera</taxon>
        <taxon>Paraneoptera</taxon>
        <taxon>Hemiptera</taxon>
        <taxon>Heteroptera</taxon>
        <taxon>Panheteroptera</taxon>
        <taxon>Cimicomorpha</taxon>
        <taxon>Miridae</taxon>
        <taxon>Dicyphina</taxon>
        <taxon>Nesidiocoris</taxon>
    </lineage>
</organism>
<dbReference type="SMART" id="SM00804">
    <property type="entry name" value="TAP_C"/>
    <property type="match status" value="1"/>
</dbReference>
<dbReference type="Gene3D" id="3.80.10.10">
    <property type="entry name" value="Ribonuclease Inhibitor"/>
    <property type="match status" value="1"/>
</dbReference>
<evidence type="ECO:0000313" key="12">
    <source>
        <dbReference type="Proteomes" id="UP001307889"/>
    </source>
</evidence>
<dbReference type="PROSITE" id="PS50177">
    <property type="entry name" value="NTF2_DOMAIN"/>
    <property type="match status" value="1"/>
</dbReference>
<keyword evidence="12" id="KW-1185">Reference proteome</keyword>
<accession>A0ABN7ALG6</accession>
<dbReference type="CDD" id="cd14342">
    <property type="entry name" value="UBA_TAP-C"/>
    <property type="match status" value="1"/>
</dbReference>
<comment type="similarity">
    <text evidence="2">Belongs to the NXF family.</text>
</comment>
<dbReference type="InterPro" id="IPR012677">
    <property type="entry name" value="Nucleotide-bd_a/b_plait_sf"/>
</dbReference>
<dbReference type="InterPro" id="IPR035979">
    <property type="entry name" value="RBD_domain_sf"/>
</dbReference>
<dbReference type="Pfam" id="PF22602">
    <property type="entry name" value="NXF_NTF2"/>
    <property type="match status" value="1"/>
</dbReference>
<dbReference type="Pfam" id="PF24048">
    <property type="entry name" value="LRR_NXF1-5"/>
    <property type="match status" value="1"/>
</dbReference>
<dbReference type="InterPro" id="IPR018222">
    <property type="entry name" value="Nuclear_transport_factor_2_euk"/>
</dbReference>
<evidence type="ECO:0000256" key="3">
    <source>
        <dbReference type="ARBA" id="ARBA00022448"/>
    </source>
</evidence>
<dbReference type="Proteomes" id="UP001307889">
    <property type="component" value="Chromosome 4"/>
</dbReference>
<evidence type="ECO:0000256" key="5">
    <source>
        <dbReference type="ARBA" id="ARBA00022737"/>
    </source>
</evidence>
<dbReference type="SUPFAM" id="SSF46934">
    <property type="entry name" value="UBA-like"/>
    <property type="match status" value="1"/>
</dbReference>
<keyword evidence="7" id="KW-0539">Nucleus</keyword>
<dbReference type="InterPro" id="IPR032710">
    <property type="entry name" value="NTF2-like_dom_sf"/>
</dbReference>
<evidence type="ECO:0000256" key="8">
    <source>
        <dbReference type="SAM" id="MobiDB-lite"/>
    </source>
</evidence>
<dbReference type="InterPro" id="IPR001611">
    <property type="entry name" value="Leu-rich_rpt"/>
</dbReference>
<feature type="domain" description="TAP-C" evidence="10">
    <location>
        <begin position="576"/>
        <end position="630"/>
    </location>
</feature>
<dbReference type="InterPro" id="IPR002075">
    <property type="entry name" value="NTF2_dom"/>
</dbReference>
<feature type="compositionally biased region" description="Basic residues" evidence="8">
    <location>
        <begin position="1"/>
        <end position="15"/>
    </location>
</feature>
<feature type="domain" description="NTF2" evidence="9">
    <location>
        <begin position="380"/>
        <end position="529"/>
    </location>
</feature>
<keyword evidence="6" id="KW-0509">mRNA transport</keyword>